<name>A0A7W3TAC9_9ACTN</name>
<gene>
    <name evidence="1" type="ORF">FNQ90_02940</name>
</gene>
<dbReference type="SUPFAM" id="SSF55729">
    <property type="entry name" value="Acyl-CoA N-acyltransferases (Nat)"/>
    <property type="match status" value="1"/>
</dbReference>
<dbReference type="Gene3D" id="3.40.630.30">
    <property type="match status" value="1"/>
</dbReference>
<dbReference type="EMBL" id="VKHT01000040">
    <property type="protein sequence ID" value="MBB0243092.1"/>
    <property type="molecule type" value="Genomic_DNA"/>
</dbReference>
<proteinExistence type="predicted"/>
<keyword evidence="2" id="KW-1185">Reference proteome</keyword>
<dbReference type="AlphaFoldDB" id="A0A7W3TAC9"/>
<evidence type="ECO:0000313" key="1">
    <source>
        <dbReference type="EMBL" id="MBB0243092.1"/>
    </source>
</evidence>
<comment type="caution">
    <text evidence="1">The sequence shown here is derived from an EMBL/GenBank/DDBJ whole genome shotgun (WGS) entry which is preliminary data.</text>
</comment>
<organism evidence="1 2">
    <name type="scientific">Streptomyces alkaliphilus</name>
    <dbReference type="NCBI Taxonomy" id="1472722"/>
    <lineage>
        <taxon>Bacteria</taxon>
        <taxon>Bacillati</taxon>
        <taxon>Actinomycetota</taxon>
        <taxon>Actinomycetes</taxon>
        <taxon>Kitasatosporales</taxon>
        <taxon>Streptomycetaceae</taxon>
        <taxon>Streptomyces</taxon>
    </lineage>
</organism>
<accession>A0A7W3TAC9</accession>
<sequence length="63" mass="7154">MAAVAGRARERDLHGIRLTCRNGLGLERFYEACGYKEIGRAPAAIRVAEGEYRDETTFWLPLR</sequence>
<reference evidence="2" key="1">
    <citation type="submission" date="2019-10" db="EMBL/GenBank/DDBJ databases">
        <title>Streptomyces sp. nov., a novel actinobacterium isolated from alkaline environment.</title>
        <authorList>
            <person name="Golinska P."/>
        </authorList>
    </citation>
    <scope>NUCLEOTIDE SEQUENCE [LARGE SCALE GENOMIC DNA]</scope>
    <source>
        <strain evidence="2">DSM 42118</strain>
    </source>
</reference>
<dbReference type="InterPro" id="IPR016181">
    <property type="entry name" value="Acyl_CoA_acyltransferase"/>
</dbReference>
<evidence type="ECO:0008006" key="3">
    <source>
        <dbReference type="Google" id="ProtNLM"/>
    </source>
</evidence>
<evidence type="ECO:0000313" key="2">
    <source>
        <dbReference type="Proteomes" id="UP000538929"/>
    </source>
</evidence>
<protein>
    <recommendedName>
        <fullName evidence="3">GNAT family N-acetyltransferase</fullName>
    </recommendedName>
</protein>
<dbReference type="Proteomes" id="UP000538929">
    <property type="component" value="Unassembled WGS sequence"/>
</dbReference>